<evidence type="ECO:0000313" key="2">
    <source>
        <dbReference type="Proteomes" id="UP000177622"/>
    </source>
</evidence>
<dbReference type="Proteomes" id="UP000177622">
    <property type="component" value="Unassembled WGS sequence"/>
</dbReference>
<dbReference type="InterPro" id="IPR002110">
    <property type="entry name" value="Ankyrin_rpt"/>
</dbReference>
<sequence length="96" mass="10937">APPLFYAAKKGHVEVIRRLLCCDTIDINQQYWNSSPLCVASEMGHPEVTRLLLEHTTPPDLNLKTYMGDTVEIHGLLRHLQALNARFAKHEAHDQH</sequence>
<dbReference type="OrthoDB" id="20872at2759"/>
<dbReference type="AlphaFoldDB" id="A0A1F5L0V3"/>
<dbReference type="STRING" id="1835702.A0A1F5L0V3"/>
<evidence type="ECO:0000313" key="1">
    <source>
        <dbReference type="EMBL" id="OGE46686.1"/>
    </source>
</evidence>
<proteinExistence type="predicted"/>
<dbReference type="RefSeq" id="XP_022482154.1">
    <property type="nucleotide sequence ID" value="XM_022637988.1"/>
</dbReference>
<keyword evidence="2" id="KW-1185">Reference proteome</keyword>
<dbReference type="EMBL" id="LXJU01000137">
    <property type="protein sequence ID" value="OGE46686.1"/>
    <property type="molecule type" value="Genomic_DNA"/>
</dbReference>
<reference evidence="1 2" key="1">
    <citation type="journal article" date="2016" name="Sci. Rep.">
        <title>Penicillium arizonense, a new, genome sequenced fungal species, reveals a high chemical diversity in secreted metabolites.</title>
        <authorList>
            <person name="Grijseels S."/>
            <person name="Nielsen J.C."/>
            <person name="Randelovic M."/>
            <person name="Nielsen J."/>
            <person name="Nielsen K.F."/>
            <person name="Workman M."/>
            <person name="Frisvad J.C."/>
        </authorList>
    </citation>
    <scope>NUCLEOTIDE SEQUENCE [LARGE SCALE GENOMIC DNA]</scope>
    <source>
        <strain evidence="1 2">CBS 141311</strain>
    </source>
</reference>
<dbReference type="InterPro" id="IPR036770">
    <property type="entry name" value="Ankyrin_rpt-contain_sf"/>
</dbReference>
<organism evidence="1 2">
    <name type="scientific">Penicillium arizonense</name>
    <dbReference type="NCBI Taxonomy" id="1835702"/>
    <lineage>
        <taxon>Eukaryota</taxon>
        <taxon>Fungi</taxon>
        <taxon>Dikarya</taxon>
        <taxon>Ascomycota</taxon>
        <taxon>Pezizomycotina</taxon>
        <taxon>Eurotiomycetes</taxon>
        <taxon>Eurotiomycetidae</taxon>
        <taxon>Eurotiales</taxon>
        <taxon>Aspergillaceae</taxon>
        <taxon>Penicillium</taxon>
    </lineage>
</organism>
<name>A0A1F5L0V3_PENAI</name>
<accession>A0A1F5L0V3</accession>
<dbReference type="SMART" id="SM00248">
    <property type="entry name" value="ANK"/>
    <property type="match status" value="2"/>
</dbReference>
<dbReference type="Gene3D" id="1.25.40.20">
    <property type="entry name" value="Ankyrin repeat-containing domain"/>
    <property type="match status" value="1"/>
</dbReference>
<gene>
    <name evidence="1" type="ORF">PENARI_c137G02586</name>
</gene>
<feature type="non-terminal residue" evidence="1">
    <location>
        <position position="1"/>
    </location>
</feature>
<dbReference type="SUPFAM" id="SSF48403">
    <property type="entry name" value="Ankyrin repeat"/>
    <property type="match status" value="1"/>
</dbReference>
<dbReference type="Pfam" id="PF12796">
    <property type="entry name" value="Ank_2"/>
    <property type="match status" value="1"/>
</dbReference>
<dbReference type="GeneID" id="34582722"/>
<comment type="caution">
    <text evidence="1">The sequence shown here is derived from an EMBL/GenBank/DDBJ whole genome shotgun (WGS) entry which is preliminary data.</text>
</comment>
<protein>
    <submittedName>
        <fullName evidence="1">Uncharacterized protein</fullName>
    </submittedName>
</protein>